<evidence type="ECO:0000313" key="3">
    <source>
        <dbReference type="Proteomes" id="UP000799778"/>
    </source>
</evidence>
<feature type="compositionally biased region" description="Low complexity" evidence="1">
    <location>
        <begin position="66"/>
        <end position="80"/>
    </location>
</feature>
<dbReference type="GeneID" id="54289034"/>
<dbReference type="RefSeq" id="XP_033387057.1">
    <property type="nucleotide sequence ID" value="XM_033531637.1"/>
</dbReference>
<gene>
    <name evidence="2" type="ORF">BU24DRAFT_458460</name>
</gene>
<evidence type="ECO:0000256" key="1">
    <source>
        <dbReference type="SAM" id="MobiDB-lite"/>
    </source>
</evidence>
<keyword evidence="3" id="KW-1185">Reference proteome</keyword>
<feature type="compositionally biased region" description="Polar residues" evidence="1">
    <location>
        <begin position="364"/>
        <end position="373"/>
    </location>
</feature>
<feature type="region of interest" description="Disordered" evidence="1">
    <location>
        <begin position="1"/>
        <end position="80"/>
    </location>
</feature>
<sequence>MASNDDDKNEYHDVRESIEPHTPANTYPWAQVGSYEDDNDDGYVMQEPSPKEDDDDGDYNSEECVTTGRSVQQRTSSRSRWSYVGVYRRADGSVWQVASNASGHARSAVDSEAPDEQKKEDEKGKKKRAVESDFELTASDIPEQPWDIGAGGRTTKWTCLSRPTTSSSGNPQERDRAPSPSSFVMYKAEDDAAGGPSSVSKEELSPGLVKRHVEGVLGDLLERTMSVESKEEDAPPAGHDIHRARSSDKSISPDLENARCQSRLLQAALNDGTPPKQNRRGSLLSRRDNPIPMSELDQPLPPPRGDFKPHVPDLATVRGVPGAERVGSCGPALSPSGNESDYHNAPSHQSPTNPTDTNVKHNRTANSTDSSATIPIPGRTIHPRLPPFHHSLPPR</sequence>
<name>A0A6A5XZJ4_9PLEO</name>
<dbReference type="EMBL" id="ML978067">
    <property type="protein sequence ID" value="KAF2018718.1"/>
    <property type="molecule type" value="Genomic_DNA"/>
</dbReference>
<dbReference type="AlphaFoldDB" id="A0A6A5XZJ4"/>
<proteinExistence type="predicted"/>
<reference evidence="2" key="1">
    <citation type="journal article" date="2020" name="Stud. Mycol.">
        <title>101 Dothideomycetes genomes: a test case for predicting lifestyles and emergence of pathogens.</title>
        <authorList>
            <person name="Haridas S."/>
            <person name="Albert R."/>
            <person name="Binder M."/>
            <person name="Bloem J."/>
            <person name="Labutti K."/>
            <person name="Salamov A."/>
            <person name="Andreopoulos B."/>
            <person name="Baker S."/>
            <person name="Barry K."/>
            <person name="Bills G."/>
            <person name="Bluhm B."/>
            <person name="Cannon C."/>
            <person name="Castanera R."/>
            <person name="Culley D."/>
            <person name="Daum C."/>
            <person name="Ezra D."/>
            <person name="Gonzalez J."/>
            <person name="Henrissat B."/>
            <person name="Kuo A."/>
            <person name="Liang C."/>
            <person name="Lipzen A."/>
            <person name="Lutzoni F."/>
            <person name="Magnuson J."/>
            <person name="Mondo S."/>
            <person name="Nolan M."/>
            <person name="Ohm R."/>
            <person name="Pangilinan J."/>
            <person name="Park H.-J."/>
            <person name="Ramirez L."/>
            <person name="Alfaro M."/>
            <person name="Sun H."/>
            <person name="Tritt A."/>
            <person name="Yoshinaga Y."/>
            <person name="Zwiers L.-H."/>
            <person name="Turgeon B."/>
            <person name="Goodwin S."/>
            <person name="Spatafora J."/>
            <person name="Crous P."/>
            <person name="Grigoriev I."/>
        </authorList>
    </citation>
    <scope>NUCLEOTIDE SEQUENCE</scope>
    <source>
        <strain evidence="2">CBS 175.79</strain>
    </source>
</reference>
<feature type="compositionally biased region" description="Polar residues" evidence="1">
    <location>
        <begin position="155"/>
        <end position="171"/>
    </location>
</feature>
<accession>A0A6A5XZJ4</accession>
<organism evidence="2 3">
    <name type="scientific">Aaosphaeria arxii CBS 175.79</name>
    <dbReference type="NCBI Taxonomy" id="1450172"/>
    <lineage>
        <taxon>Eukaryota</taxon>
        <taxon>Fungi</taxon>
        <taxon>Dikarya</taxon>
        <taxon>Ascomycota</taxon>
        <taxon>Pezizomycotina</taxon>
        <taxon>Dothideomycetes</taxon>
        <taxon>Pleosporomycetidae</taxon>
        <taxon>Pleosporales</taxon>
        <taxon>Pleosporales incertae sedis</taxon>
        <taxon>Aaosphaeria</taxon>
    </lineage>
</organism>
<evidence type="ECO:0000313" key="2">
    <source>
        <dbReference type="EMBL" id="KAF2018718.1"/>
    </source>
</evidence>
<feature type="region of interest" description="Disordered" evidence="1">
    <location>
        <begin position="98"/>
        <end position="206"/>
    </location>
</feature>
<feature type="compositionally biased region" description="Acidic residues" evidence="1">
    <location>
        <begin position="52"/>
        <end position="61"/>
    </location>
</feature>
<feature type="compositionally biased region" description="Basic and acidic residues" evidence="1">
    <location>
        <begin position="228"/>
        <end position="248"/>
    </location>
</feature>
<feature type="region of interest" description="Disordered" evidence="1">
    <location>
        <begin position="227"/>
        <end position="395"/>
    </location>
</feature>
<feature type="compositionally biased region" description="Polar residues" evidence="1">
    <location>
        <begin position="346"/>
        <end position="357"/>
    </location>
</feature>
<feature type="compositionally biased region" description="Basic and acidic residues" evidence="1">
    <location>
        <begin position="1"/>
        <end position="19"/>
    </location>
</feature>
<dbReference type="Proteomes" id="UP000799778">
    <property type="component" value="Unassembled WGS sequence"/>
</dbReference>
<protein>
    <submittedName>
        <fullName evidence="2">Uncharacterized protein</fullName>
    </submittedName>
</protein>
<feature type="compositionally biased region" description="Basic and acidic residues" evidence="1">
    <location>
        <begin position="115"/>
        <end position="124"/>
    </location>
</feature>